<dbReference type="Pfam" id="PF03634">
    <property type="entry name" value="TCP"/>
    <property type="match status" value="1"/>
</dbReference>
<evidence type="ECO:0000313" key="8">
    <source>
        <dbReference type="Proteomes" id="UP000504604"/>
    </source>
</evidence>
<name>A0A6I9TZR1_SESIN</name>
<dbReference type="Gramene" id="SIN_1027087.t">
    <property type="protein sequence ID" value="SIN_1027087.t.cds1"/>
    <property type="gene ID" value="SIN_1027087"/>
</dbReference>
<dbReference type="AlphaFoldDB" id="A0A6I9TZR1"/>
<reference evidence="9" key="1">
    <citation type="submission" date="2025-08" db="UniProtKB">
        <authorList>
            <consortium name="RefSeq"/>
        </authorList>
    </citation>
    <scope>IDENTIFICATION</scope>
</reference>
<dbReference type="Proteomes" id="UP000504604">
    <property type="component" value="Linkage group LG8"/>
</dbReference>
<evidence type="ECO:0000259" key="7">
    <source>
        <dbReference type="PROSITE" id="PS51369"/>
    </source>
</evidence>
<evidence type="ECO:0000256" key="2">
    <source>
        <dbReference type="ARBA" id="ARBA00023015"/>
    </source>
</evidence>
<evidence type="ECO:0000256" key="5">
    <source>
        <dbReference type="ARBA" id="ARBA00023242"/>
    </source>
</evidence>
<dbReference type="PANTHER" id="PTHR31072">
    <property type="entry name" value="TRANSCRIPTION FACTOR TCP4-RELATED"/>
    <property type="match status" value="1"/>
</dbReference>
<evidence type="ECO:0000256" key="4">
    <source>
        <dbReference type="ARBA" id="ARBA00023163"/>
    </source>
</evidence>
<evidence type="ECO:0000256" key="1">
    <source>
        <dbReference type="ARBA" id="ARBA00004123"/>
    </source>
</evidence>
<evidence type="ECO:0000256" key="3">
    <source>
        <dbReference type="ARBA" id="ARBA00023125"/>
    </source>
</evidence>
<dbReference type="PROSITE" id="PS51369">
    <property type="entry name" value="TCP"/>
    <property type="match status" value="1"/>
</dbReference>
<keyword evidence="4" id="KW-0804">Transcription</keyword>
<dbReference type="InterPro" id="IPR005333">
    <property type="entry name" value="Transcription_factor_TCP"/>
</dbReference>
<feature type="compositionally biased region" description="Basic and acidic residues" evidence="6">
    <location>
        <begin position="390"/>
        <end position="400"/>
    </location>
</feature>
<keyword evidence="5" id="KW-0539">Nucleus</keyword>
<keyword evidence="8" id="KW-1185">Reference proteome</keyword>
<dbReference type="OrthoDB" id="1927134at2759"/>
<gene>
    <name evidence="9" type="primary">LOC105168576</name>
</gene>
<dbReference type="KEGG" id="sind:105168576"/>
<keyword evidence="3" id="KW-0238">DNA-binding</keyword>
<organism evidence="8 9">
    <name type="scientific">Sesamum indicum</name>
    <name type="common">Oriental sesame</name>
    <name type="synonym">Sesamum orientale</name>
    <dbReference type="NCBI Taxonomy" id="4182"/>
    <lineage>
        <taxon>Eukaryota</taxon>
        <taxon>Viridiplantae</taxon>
        <taxon>Streptophyta</taxon>
        <taxon>Embryophyta</taxon>
        <taxon>Tracheophyta</taxon>
        <taxon>Spermatophyta</taxon>
        <taxon>Magnoliopsida</taxon>
        <taxon>eudicotyledons</taxon>
        <taxon>Gunneridae</taxon>
        <taxon>Pentapetalae</taxon>
        <taxon>asterids</taxon>
        <taxon>lamiids</taxon>
        <taxon>Lamiales</taxon>
        <taxon>Pedaliaceae</taxon>
        <taxon>Sesamum</taxon>
    </lineage>
</organism>
<feature type="region of interest" description="Disordered" evidence="6">
    <location>
        <begin position="1"/>
        <end position="35"/>
    </location>
</feature>
<dbReference type="InParanoid" id="A0A6I9TZR1"/>
<accession>A0A6I9TZR1</accession>
<comment type="subcellular location">
    <subcellularLocation>
        <location evidence="1">Nucleus</location>
    </subcellularLocation>
</comment>
<dbReference type="RefSeq" id="XP_011087013.1">
    <property type="nucleotide sequence ID" value="XM_011088711.2"/>
</dbReference>
<feature type="compositionally biased region" description="Acidic residues" evidence="6">
    <location>
        <begin position="12"/>
        <end position="21"/>
    </location>
</feature>
<dbReference type="PANTHER" id="PTHR31072:SF97">
    <property type="entry name" value="TRANSCRIPTION FACTOR TCP4-LIKE"/>
    <property type="match status" value="1"/>
</dbReference>
<proteinExistence type="predicted"/>
<keyword evidence="2" id="KW-0805">Transcription regulation</keyword>
<feature type="domain" description="TCP" evidence="7">
    <location>
        <begin position="123"/>
        <end position="181"/>
    </location>
</feature>
<dbReference type="GO" id="GO:2000032">
    <property type="term" value="P:regulation of secondary shoot formation"/>
    <property type="evidence" value="ECO:0007669"/>
    <property type="project" value="TreeGrafter"/>
</dbReference>
<dbReference type="GO" id="GO:0005634">
    <property type="term" value="C:nucleus"/>
    <property type="evidence" value="ECO:0007669"/>
    <property type="project" value="UniProtKB-SubCell"/>
</dbReference>
<sequence>MYSPGNQLRLPDDEEDQPEDGENCKSRNGAIREPGPEAVRSYYHQHFGQTQDYREKSLHAQNERWADFASPSAVSTASGHIKINYGRLMQEVLHFASPKSKAKKRKAEMIEVPCDRIVRPAGRKDRHSKVCTARGPRDRRLRLSPKTAIEFYDVQDRLGYDRPSKAIDWLIKEAKAAIDALDEQPALGSNYHSTAANATEYHSPQNGRSQQMQQESGRFLISEDGMIQKNEHLNDDNSISGFSFFTDGAVLSSSSELQAYPNHGFNPSRIRNEDPEDSTLYPSYQQGFCSTSTLTTTTSQILETNWEMVRLQRILNENSGNTRVGGAAEYSSFNSLPLHFQAQAISGHSHMFSQREPLQSSNINSFPGSTHCPGFSFSNELSNITAAATRKEDVKDDRPVFSKPSSFLHYED</sequence>
<dbReference type="GO" id="GO:0003700">
    <property type="term" value="F:DNA-binding transcription factor activity"/>
    <property type="evidence" value="ECO:0007669"/>
    <property type="project" value="InterPro"/>
</dbReference>
<dbReference type="InterPro" id="IPR017887">
    <property type="entry name" value="TF_TCP_subgr"/>
</dbReference>
<dbReference type="GeneID" id="105168576"/>
<evidence type="ECO:0000313" key="9">
    <source>
        <dbReference type="RefSeq" id="XP_011087013.1"/>
    </source>
</evidence>
<protein>
    <submittedName>
        <fullName evidence="9">Transcription factor TCP4-like</fullName>
    </submittedName>
</protein>
<feature type="region of interest" description="Disordered" evidence="6">
    <location>
        <begin position="390"/>
        <end position="412"/>
    </location>
</feature>
<dbReference type="GO" id="GO:0043565">
    <property type="term" value="F:sequence-specific DNA binding"/>
    <property type="evidence" value="ECO:0007669"/>
    <property type="project" value="TreeGrafter"/>
</dbReference>
<evidence type="ECO:0000256" key="6">
    <source>
        <dbReference type="SAM" id="MobiDB-lite"/>
    </source>
</evidence>